<dbReference type="KEGG" id="mhor:MSHOH_0312"/>
<keyword evidence="3 5" id="KW-0067">ATP-binding</keyword>
<dbReference type="InterPro" id="IPR050763">
    <property type="entry name" value="ABC_transporter_ATP-binding"/>
</dbReference>
<dbReference type="PATRIC" id="fig|1434110.4.peg.367"/>
<sequence>MHALEFKGVSKSFAEKNVIRDISFSVEQGEIFGLLGPNGAGKTTLIRLLLDIIKPDSGEIRVFGDSLTAAGKDRIGYLPEERGLYRKTKLLDTLVYLAQLKNVPKKEAQANAEALLKSLDLYEHRGKRVEELSKGMQQKIQFLSSIIHDPELIILDEPFSGLDPVSTKTVKAKILEYRNAGRTVILSTHMMEQAQKLCDRILMLNKGQRVLYGTVAGIRKEQGKNSLLVEFAEKESLNILQEIPGIRKIIEREGSVEIFPEDGIRAQTVLQELVRRTEILRFEQALPSLNEIFIETVERVSGE</sequence>
<name>A0A0E3WST5_9EURY</name>
<proteinExistence type="predicted"/>
<evidence type="ECO:0000313" key="5">
    <source>
        <dbReference type="EMBL" id="AKB76795.1"/>
    </source>
</evidence>
<organism evidence="5 6">
    <name type="scientific">Methanosarcina horonobensis HB-1 = JCM 15518</name>
    <dbReference type="NCBI Taxonomy" id="1434110"/>
    <lineage>
        <taxon>Archaea</taxon>
        <taxon>Methanobacteriati</taxon>
        <taxon>Methanobacteriota</taxon>
        <taxon>Stenosarchaea group</taxon>
        <taxon>Methanomicrobia</taxon>
        <taxon>Methanosarcinales</taxon>
        <taxon>Methanosarcinaceae</taxon>
        <taxon>Methanosarcina</taxon>
    </lineage>
</organism>
<dbReference type="InterPro" id="IPR003593">
    <property type="entry name" value="AAA+_ATPase"/>
</dbReference>
<keyword evidence="2" id="KW-0547">Nucleotide-binding</keyword>
<dbReference type="Pfam" id="PF00005">
    <property type="entry name" value="ABC_tran"/>
    <property type="match status" value="1"/>
</dbReference>
<dbReference type="PROSITE" id="PS00211">
    <property type="entry name" value="ABC_TRANSPORTER_1"/>
    <property type="match status" value="1"/>
</dbReference>
<feature type="domain" description="ABC transporter" evidence="4">
    <location>
        <begin position="4"/>
        <end position="231"/>
    </location>
</feature>
<dbReference type="InterPro" id="IPR003439">
    <property type="entry name" value="ABC_transporter-like_ATP-bd"/>
</dbReference>
<dbReference type="GO" id="GO:0016887">
    <property type="term" value="F:ATP hydrolysis activity"/>
    <property type="evidence" value="ECO:0007669"/>
    <property type="project" value="InterPro"/>
</dbReference>
<dbReference type="AlphaFoldDB" id="A0A0E3WST5"/>
<dbReference type="Gene3D" id="3.40.50.300">
    <property type="entry name" value="P-loop containing nucleotide triphosphate hydrolases"/>
    <property type="match status" value="1"/>
</dbReference>
<evidence type="ECO:0000256" key="2">
    <source>
        <dbReference type="ARBA" id="ARBA00022741"/>
    </source>
</evidence>
<dbReference type="STRING" id="1434110.MSHOH_0312"/>
<dbReference type="PANTHER" id="PTHR42711:SF16">
    <property type="entry name" value="ABC TRANSPORTER ATP-BINDING PROTEIN"/>
    <property type="match status" value="1"/>
</dbReference>
<accession>A0A0E3WST5</accession>
<dbReference type="HOGENOM" id="CLU_000604_1_2_2"/>
<dbReference type="PROSITE" id="PS50893">
    <property type="entry name" value="ABC_TRANSPORTER_2"/>
    <property type="match status" value="1"/>
</dbReference>
<evidence type="ECO:0000256" key="1">
    <source>
        <dbReference type="ARBA" id="ARBA00022448"/>
    </source>
</evidence>
<dbReference type="EMBL" id="CP009516">
    <property type="protein sequence ID" value="AKB76795.1"/>
    <property type="molecule type" value="Genomic_DNA"/>
</dbReference>
<dbReference type="InterPro" id="IPR027417">
    <property type="entry name" value="P-loop_NTPase"/>
</dbReference>
<evidence type="ECO:0000259" key="4">
    <source>
        <dbReference type="PROSITE" id="PS50893"/>
    </source>
</evidence>
<dbReference type="SUPFAM" id="SSF52540">
    <property type="entry name" value="P-loop containing nucleoside triphosphate hydrolases"/>
    <property type="match status" value="1"/>
</dbReference>
<dbReference type="PANTHER" id="PTHR42711">
    <property type="entry name" value="ABC TRANSPORTER ATP-BINDING PROTEIN"/>
    <property type="match status" value="1"/>
</dbReference>
<reference evidence="5 6" key="1">
    <citation type="submission" date="2014-07" db="EMBL/GenBank/DDBJ databases">
        <title>Methanogenic archaea and the global carbon cycle.</title>
        <authorList>
            <person name="Henriksen J.R."/>
            <person name="Luke J."/>
            <person name="Reinhart S."/>
            <person name="Benedict M.N."/>
            <person name="Youngblut N.D."/>
            <person name="Metcalf M.E."/>
            <person name="Whitaker R.J."/>
            <person name="Metcalf W.W."/>
        </authorList>
    </citation>
    <scope>NUCLEOTIDE SEQUENCE [LARGE SCALE GENOMIC DNA]</scope>
    <source>
        <strain evidence="5 6">HB-1</strain>
    </source>
</reference>
<protein>
    <submittedName>
        <fullName evidence="5">ABC transporter, ATP-binding protein</fullName>
    </submittedName>
</protein>
<dbReference type="OrthoDB" id="87732at2157"/>
<dbReference type="Pfam" id="PF13732">
    <property type="entry name" value="DrrA1-3_C"/>
    <property type="match status" value="1"/>
</dbReference>
<dbReference type="GeneID" id="24829434"/>
<gene>
    <name evidence="5" type="ORF">MSHOH_0312</name>
</gene>
<keyword evidence="6" id="KW-1185">Reference proteome</keyword>
<dbReference type="InterPro" id="IPR017871">
    <property type="entry name" value="ABC_transporter-like_CS"/>
</dbReference>
<dbReference type="GO" id="GO:0005524">
    <property type="term" value="F:ATP binding"/>
    <property type="evidence" value="ECO:0007669"/>
    <property type="project" value="UniProtKB-KW"/>
</dbReference>
<dbReference type="Proteomes" id="UP000033101">
    <property type="component" value="Chromosome"/>
</dbReference>
<dbReference type="SMART" id="SM00382">
    <property type="entry name" value="AAA"/>
    <property type="match status" value="1"/>
</dbReference>
<dbReference type="CDD" id="cd03269">
    <property type="entry name" value="ABC_putative_ATPase"/>
    <property type="match status" value="1"/>
</dbReference>
<dbReference type="InterPro" id="IPR025302">
    <property type="entry name" value="DrrA1/2-like_C"/>
</dbReference>
<dbReference type="RefSeq" id="WP_048136849.1">
    <property type="nucleotide sequence ID" value="NZ_CP009516.1"/>
</dbReference>
<evidence type="ECO:0000313" key="6">
    <source>
        <dbReference type="Proteomes" id="UP000033101"/>
    </source>
</evidence>
<keyword evidence="1" id="KW-0813">Transport</keyword>
<evidence type="ECO:0000256" key="3">
    <source>
        <dbReference type="ARBA" id="ARBA00022840"/>
    </source>
</evidence>